<feature type="region of interest" description="Disordered" evidence="1">
    <location>
        <begin position="220"/>
        <end position="254"/>
    </location>
</feature>
<comment type="caution">
    <text evidence="2">The sequence shown here is derived from an EMBL/GenBank/DDBJ whole genome shotgun (WGS) entry which is preliminary data.</text>
</comment>
<feature type="region of interest" description="Disordered" evidence="1">
    <location>
        <begin position="1"/>
        <end position="21"/>
    </location>
</feature>
<gene>
    <name evidence="2" type="ORF">JKP88DRAFT_299890</name>
</gene>
<accession>A0A835ZJA8</accession>
<evidence type="ECO:0000313" key="2">
    <source>
        <dbReference type="EMBL" id="KAG5190008.1"/>
    </source>
</evidence>
<dbReference type="Proteomes" id="UP000664859">
    <property type="component" value="Unassembled WGS sequence"/>
</dbReference>
<dbReference type="EMBL" id="JAFCMP010000040">
    <property type="protein sequence ID" value="KAG5190008.1"/>
    <property type="molecule type" value="Genomic_DNA"/>
</dbReference>
<feature type="compositionally biased region" description="Basic and acidic residues" evidence="1">
    <location>
        <begin position="339"/>
        <end position="350"/>
    </location>
</feature>
<protein>
    <submittedName>
        <fullName evidence="2">Uncharacterized protein</fullName>
    </submittedName>
</protein>
<organism evidence="2 3">
    <name type="scientific">Tribonema minus</name>
    <dbReference type="NCBI Taxonomy" id="303371"/>
    <lineage>
        <taxon>Eukaryota</taxon>
        <taxon>Sar</taxon>
        <taxon>Stramenopiles</taxon>
        <taxon>Ochrophyta</taxon>
        <taxon>PX clade</taxon>
        <taxon>Xanthophyceae</taxon>
        <taxon>Tribonematales</taxon>
        <taxon>Tribonemataceae</taxon>
        <taxon>Tribonema</taxon>
    </lineage>
</organism>
<evidence type="ECO:0000256" key="1">
    <source>
        <dbReference type="SAM" id="MobiDB-lite"/>
    </source>
</evidence>
<keyword evidence="3" id="KW-1185">Reference proteome</keyword>
<proteinExistence type="predicted"/>
<name>A0A835ZJA8_9STRA</name>
<feature type="region of interest" description="Disordered" evidence="1">
    <location>
        <begin position="323"/>
        <end position="359"/>
    </location>
</feature>
<dbReference type="AlphaFoldDB" id="A0A835ZJA8"/>
<evidence type="ECO:0000313" key="3">
    <source>
        <dbReference type="Proteomes" id="UP000664859"/>
    </source>
</evidence>
<reference evidence="2" key="1">
    <citation type="submission" date="2021-02" db="EMBL/GenBank/DDBJ databases">
        <title>First Annotated Genome of the Yellow-green Alga Tribonema minus.</title>
        <authorList>
            <person name="Mahan K.M."/>
        </authorList>
    </citation>
    <scope>NUCLEOTIDE SEQUENCE</scope>
    <source>
        <strain evidence="2">UTEX B ZZ1240</strain>
    </source>
</reference>
<sequence>MDRSDSNGCGSDDGSSSSAEELLLDDEGRVPFAGTLDYAFRSYTGALKLSGGGGAERDLQRARRDARSVFRVKEAGSEYGLSAGETYWMAADAEPRCALEALAQAIFKHHTRAARFDRAISGAEWWVQVIGGDDDIGWHWDKDYATEASGFNVHPHLATVTYLSDVGGPTVVLNKRDPVTCGDSLEGTITRCCLSRPAVGKHMCFDGRYLHGAPAALADIWPSKPGQKRPRSDDGDSRGGGGSAQADDDSAPGPDMRVTFLVNVWLNRHPESADPLDDSTVKTLCQDPFPIDLSEATLRAPTVLNVNSSSSARTREFRWEFGEVGGKDDSDDGNESDGEDAHAAAKRDDASDSSDSDGDAKLERHAIVLKLPVLALQEIGEGAVGGGSFEVHLKEGSFETRALAAGDGMVLGIHGA</sequence>
<feature type="compositionally biased region" description="Acidic residues" evidence="1">
    <location>
        <begin position="329"/>
        <end position="338"/>
    </location>
</feature>
<dbReference type="OrthoDB" id="69177at2759"/>